<comment type="catalytic activity">
    <reaction evidence="7">
        <text>alpha-D-mannose 1-phosphate + GTP + H(+) = GDP-alpha-D-mannose + diphosphate</text>
        <dbReference type="Rhea" id="RHEA:15229"/>
        <dbReference type="ChEBI" id="CHEBI:15378"/>
        <dbReference type="ChEBI" id="CHEBI:33019"/>
        <dbReference type="ChEBI" id="CHEBI:37565"/>
        <dbReference type="ChEBI" id="CHEBI:57527"/>
        <dbReference type="ChEBI" id="CHEBI:58409"/>
        <dbReference type="EC" id="2.7.7.13"/>
    </reaction>
</comment>
<dbReference type="InterPro" id="IPR051161">
    <property type="entry name" value="Mannose-6P_isomerase_type2"/>
</dbReference>
<dbReference type="InterPro" id="IPR005835">
    <property type="entry name" value="NTP_transferase_dom"/>
</dbReference>
<dbReference type="SUPFAM" id="SSF53448">
    <property type="entry name" value="Nucleotide-diphospho-sugar transferases"/>
    <property type="match status" value="1"/>
</dbReference>
<reference key="1">
    <citation type="submission" date="2010-11" db="EMBL/GenBank/DDBJ databases">
        <title>The complete genome of chromosome of Calditerrivibrio nitroreducens DSM 19672.</title>
        <authorList>
            <consortium name="US DOE Joint Genome Institute (JGI-PGF)"/>
            <person name="Lucas S."/>
            <person name="Copeland A."/>
            <person name="Lapidus A."/>
            <person name="Bruce D."/>
            <person name="Goodwin L."/>
            <person name="Pitluck S."/>
            <person name="Kyrpides N."/>
            <person name="Mavromatis K."/>
            <person name="Ivanova N."/>
            <person name="Mikhailova N."/>
            <person name="Zeytun A."/>
            <person name="Brettin T."/>
            <person name="Detter J.C."/>
            <person name="Tapia R."/>
            <person name="Han C."/>
            <person name="Land M."/>
            <person name="Hauser L."/>
            <person name="Markowitz V."/>
            <person name="Cheng J.-F."/>
            <person name="Hugenholtz P."/>
            <person name="Woyke T."/>
            <person name="Wu D."/>
            <person name="Spring S."/>
            <person name="Schroeder M."/>
            <person name="Brambilla E."/>
            <person name="Klenk H.-P."/>
            <person name="Eisen J.A."/>
        </authorList>
    </citation>
    <scope>NUCLEOTIDE SEQUENCE [LARGE SCALE GENOMIC DNA]</scope>
    <source>
        <strain>DSM 19672</strain>
    </source>
</reference>
<evidence type="ECO:0000256" key="6">
    <source>
        <dbReference type="ARBA" id="ARBA00023134"/>
    </source>
</evidence>
<dbReference type="Gene3D" id="2.60.120.10">
    <property type="entry name" value="Jelly Rolls"/>
    <property type="match status" value="1"/>
</dbReference>
<dbReference type="GO" id="GO:0005525">
    <property type="term" value="F:GTP binding"/>
    <property type="evidence" value="ECO:0007669"/>
    <property type="project" value="UniProtKB-KW"/>
</dbReference>
<evidence type="ECO:0000256" key="5">
    <source>
        <dbReference type="ARBA" id="ARBA00022741"/>
    </source>
</evidence>
<dbReference type="STRING" id="768670.Calni_1184"/>
<keyword evidence="4 12" id="KW-0548">Nucleotidyltransferase</keyword>
<dbReference type="GO" id="GO:0009298">
    <property type="term" value="P:GDP-mannose biosynthetic process"/>
    <property type="evidence" value="ECO:0007669"/>
    <property type="project" value="TreeGrafter"/>
</dbReference>
<keyword evidence="5" id="KW-0547">Nucleotide-binding</keyword>
<accession>E4TIP4</accession>
<dbReference type="PANTHER" id="PTHR46390:SF1">
    <property type="entry name" value="MANNOSE-1-PHOSPHATE GUANYLYLTRANSFERASE"/>
    <property type="match status" value="1"/>
</dbReference>
<dbReference type="InterPro" id="IPR014710">
    <property type="entry name" value="RmlC-like_jellyroll"/>
</dbReference>
<dbReference type="Gene3D" id="3.90.550.10">
    <property type="entry name" value="Spore Coat Polysaccharide Biosynthesis Protein SpsA, Chain A"/>
    <property type="match status" value="1"/>
</dbReference>
<dbReference type="Pfam" id="PF22640">
    <property type="entry name" value="ManC_GMP_beta-helix"/>
    <property type="match status" value="1"/>
</dbReference>
<evidence type="ECO:0000256" key="2">
    <source>
        <dbReference type="ARBA" id="ARBA00012387"/>
    </source>
</evidence>
<keyword evidence="3 12" id="KW-0808">Transferase</keyword>
<dbReference type="InterPro" id="IPR001538">
    <property type="entry name" value="Man6P_isomerase-2_C"/>
</dbReference>
<dbReference type="InterPro" id="IPR049577">
    <property type="entry name" value="GMPP_N"/>
</dbReference>
<evidence type="ECO:0000313" key="13">
    <source>
        <dbReference type="Proteomes" id="UP000007039"/>
    </source>
</evidence>
<dbReference type="FunFam" id="3.90.550.10:FF:000046">
    <property type="entry name" value="Mannose-1-phosphate guanylyltransferase (GDP)"/>
    <property type="match status" value="1"/>
</dbReference>
<comment type="similarity">
    <text evidence="1 8">Belongs to the mannose-6-phosphate isomerase type 2 family.</text>
</comment>
<evidence type="ECO:0000256" key="7">
    <source>
        <dbReference type="ARBA" id="ARBA00047343"/>
    </source>
</evidence>
<feature type="domain" description="Nucleotidyl transferase" evidence="9">
    <location>
        <begin position="2"/>
        <end position="291"/>
    </location>
</feature>
<dbReference type="GO" id="GO:0000271">
    <property type="term" value="P:polysaccharide biosynthetic process"/>
    <property type="evidence" value="ECO:0007669"/>
    <property type="project" value="InterPro"/>
</dbReference>
<dbReference type="CDD" id="cd02213">
    <property type="entry name" value="cupin_PMI_typeII_C"/>
    <property type="match status" value="1"/>
</dbReference>
<dbReference type="EMBL" id="CP002347">
    <property type="protein sequence ID" value="ADR19092.1"/>
    <property type="molecule type" value="Genomic_DNA"/>
</dbReference>
<dbReference type="GO" id="GO:0016853">
    <property type="term" value="F:isomerase activity"/>
    <property type="evidence" value="ECO:0007669"/>
    <property type="project" value="UniProtKB-KW"/>
</dbReference>
<name>E4TIP4_CALNY</name>
<dbReference type="PANTHER" id="PTHR46390">
    <property type="entry name" value="MANNOSE-1-PHOSPHATE GUANYLYLTRANSFERASE"/>
    <property type="match status" value="1"/>
</dbReference>
<organism evidence="12 13">
    <name type="scientific">Calditerrivibrio nitroreducens (strain DSM 19672 / NBRC 101217 / Yu37-1)</name>
    <dbReference type="NCBI Taxonomy" id="768670"/>
    <lineage>
        <taxon>Bacteria</taxon>
        <taxon>Pseudomonadati</taxon>
        <taxon>Deferribacterota</taxon>
        <taxon>Deferribacteres</taxon>
        <taxon>Deferribacterales</taxon>
        <taxon>Calditerrivibrionaceae</taxon>
    </lineage>
</organism>
<evidence type="ECO:0000259" key="11">
    <source>
        <dbReference type="Pfam" id="PF22640"/>
    </source>
</evidence>
<dbReference type="EC" id="2.7.7.13" evidence="2"/>
<dbReference type="Proteomes" id="UP000007039">
    <property type="component" value="Chromosome"/>
</dbReference>
<protein>
    <recommendedName>
        <fullName evidence="2">mannose-1-phosphate guanylyltransferase</fullName>
        <ecNumber evidence="2">2.7.7.13</ecNumber>
    </recommendedName>
</protein>
<evidence type="ECO:0000313" key="12">
    <source>
        <dbReference type="EMBL" id="ADR19092.1"/>
    </source>
</evidence>
<sequence length="475" mass="54421">MKNLILSGGSGTRLWPLSRRLLPKQYLKLFNGKSLFQMTIERNFKFCRSFLIISNEDQYFLANDQMEENLSLNQKNVSFILEPFGRNTAGAIAFGAFDSDENEILFVTPSDHLIKNENKYIEAIKKGRDLAEEGYLVTFGITPDSPNTGYGYIQAKSEINEKSGILNVELFHEKPDLDTAISYLDQNSKFTTQHPTLFLWNSGMFMFKAGIYLEELKTHAPEVYESSKKAYENSKKINGNQKRILDTFMEKIPDISVDYAVMEKSKNIKVILSEFEWNDVGSFDSLIKEVETNREKIVEIDGEENFLYSDNNKKVISTIGLKDFVVVDTKDALLIAKKGETQKVKDLVNKLKKTEISILDAHTVVHRPWGTYEVLIDEKNYKIKRIVVKPGKRLSLQKHFHRNEHWIVVSGTAEVQVGEKVYLVRPNESTYIKMGEVHRLGNPGKIPVVLIEAQVGEYTGEDDIVRIEDDFYRGN</sequence>
<reference evidence="12 13" key="2">
    <citation type="journal article" date="2011" name="Stand. Genomic Sci.">
        <title>Complete genome sequence of Calditerrivibrio nitroreducens type strain (Yu37-1).</title>
        <authorList>
            <person name="Pitluck S."/>
            <person name="Sikorski J."/>
            <person name="Zeytun A."/>
            <person name="Lapidus A."/>
            <person name="Nolan M."/>
            <person name="Lucas S."/>
            <person name="Hammon N."/>
            <person name="Deshpande S."/>
            <person name="Cheng J.F."/>
            <person name="Tapia R."/>
            <person name="Han C."/>
            <person name="Goodwin L."/>
            <person name="Liolios K."/>
            <person name="Pagani I."/>
            <person name="Ivanova N."/>
            <person name="Mavromatis K."/>
            <person name="Pati A."/>
            <person name="Chen A."/>
            <person name="Palaniappan K."/>
            <person name="Hauser L."/>
            <person name="Chang Y.J."/>
            <person name="Jeffries C.D."/>
            <person name="Detter J.C."/>
            <person name="Brambilla E."/>
            <person name="Djao O.D."/>
            <person name="Rohde M."/>
            <person name="Spring S."/>
            <person name="Goker M."/>
            <person name="Woyke T."/>
            <person name="Bristow J."/>
            <person name="Eisen J.A."/>
            <person name="Markowitz V."/>
            <person name="Hugenholtz P."/>
            <person name="Kyrpides N.C."/>
            <person name="Klenk H.P."/>
            <person name="Land M."/>
        </authorList>
    </citation>
    <scope>NUCLEOTIDE SEQUENCE [LARGE SCALE GENOMIC DNA]</scope>
    <source>
        <strain evidence="13">DSM 19672 / NBRC 101217 / Yu37-1</strain>
    </source>
</reference>
<dbReference type="HOGENOM" id="CLU_035527_1_0_0"/>
<dbReference type="FunFam" id="2.60.120.10:FF:000032">
    <property type="entry name" value="Mannose-1-phosphate guanylyltransferase/mannose-6-phosphate isomerase"/>
    <property type="match status" value="1"/>
</dbReference>
<dbReference type="InterPro" id="IPR029044">
    <property type="entry name" value="Nucleotide-diphossugar_trans"/>
</dbReference>
<dbReference type="Pfam" id="PF00483">
    <property type="entry name" value="NTP_transferase"/>
    <property type="match status" value="1"/>
</dbReference>
<dbReference type="InterPro" id="IPR054566">
    <property type="entry name" value="ManC/GMP-like_b-helix"/>
</dbReference>
<dbReference type="KEGG" id="cni:Calni_1184"/>
<keyword evidence="12" id="KW-0413">Isomerase</keyword>
<proteinExistence type="inferred from homology"/>
<evidence type="ECO:0000256" key="1">
    <source>
        <dbReference type="ARBA" id="ARBA00006115"/>
    </source>
</evidence>
<feature type="domain" description="Mannose-6-phosphate isomerase type II C-terminal" evidence="10">
    <location>
        <begin position="359"/>
        <end position="469"/>
    </location>
</feature>
<dbReference type="eggNOG" id="COG0662">
    <property type="taxonomic scope" value="Bacteria"/>
</dbReference>
<dbReference type="AlphaFoldDB" id="E4TIP4"/>
<evidence type="ECO:0000256" key="4">
    <source>
        <dbReference type="ARBA" id="ARBA00022695"/>
    </source>
</evidence>
<keyword evidence="13" id="KW-1185">Reference proteome</keyword>
<dbReference type="OrthoDB" id="9806359at2"/>
<dbReference type="CDD" id="cd02509">
    <property type="entry name" value="GDP-M1P_Guanylyltransferase"/>
    <property type="match status" value="1"/>
</dbReference>
<keyword evidence="6" id="KW-0342">GTP-binding</keyword>
<feature type="domain" description="MannoseP isomerase/GMP-like beta-helix" evidence="11">
    <location>
        <begin position="296"/>
        <end position="351"/>
    </location>
</feature>
<dbReference type="Pfam" id="PF01050">
    <property type="entry name" value="MannoseP_isomer"/>
    <property type="match status" value="1"/>
</dbReference>
<dbReference type="RefSeq" id="WP_013451304.1">
    <property type="nucleotide sequence ID" value="NC_014758.1"/>
</dbReference>
<dbReference type="SUPFAM" id="SSF51182">
    <property type="entry name" value="RmlC-like cupins"/>
    <property type="match status" value="1"/>
</dbReference>
<dbReference type="InterPro" id="IPR006375">
    <property type="entry name" value="Man1P_GuaTrfase/Man6P_Isoase"/>
</dbReference>
<evidence type="ECO:0000256" key="3">
    <source>
        <dbReference type="ARBA" id="ARBA00022679"/>
    </source>
</evidence>
<evidence type="ECO:0000256" key="8">
    <source>
        <dbReference type="RuleBase" id="RU004190"/>
    </source>
</evidence>
<dbReference type="eggNOG" id="COG0836">
    <property type="taxonomic scope" value="Bacteria"/>
</dbReference>
<evidence type="ECO:0000259" key="10">
    <source>
        <dbReference type="Pfam" id="PF01050"/>
    </source>
</evidence>
<dbReference type="GO" id="GO:0004475">
    <property type="term" value="F:mannose-1-phosphate guanylyltransferase (GTP) activity"/>
    <property type="evidence" value="ECO:0007669"/>
    <property type="project" value="UniProtKB-EC"/>
</dbReference>
<dbReference type="InterPro" id="IPR011051">
    <property type="entry name" value="RmlC_Cupin_sf"/>
</dbReference>
<dbReference type="NCBIfam" id="TIGR01479">
    <property type="entry name" value="GMP_PMI"/>
    <property type="match status" value="1"/>
</dbReference>
<evidence type="ECO:0000259" key="9">
    <source>
        <dbReference type="Pfam" id="PF00483"/>
    </source>
</evidence>
<gene>
    <name evidence="12" type="ordered locus">Calni_1184</name>
</gene>